<dbReference type="InterPro" id="IPR012337">
    <property type="entry name" value="RNaseH-like_sf"/>
</dbReference>
<sequence length="319" mass="36957">MTYEHENNPQKLKQKLLEEYQDKTLEDLDYGEEIETKRGSCYRFTTHEKVEIKTLKEKKVNECLIGDLKLIKGIGPSKERKLKENGFITLDDLRDHPSYGTSACELLEKLESRDVCSLSDWISTRYSASHHLNLLLSSLSGAEKMLFMDIETLGLKDVPLILIGVAEGNKDGLTINQYLLRNLKEEKATLDGFLSHQNSDNVYVTFNGRSFDVPFIKSRMRFHHMDEKINSQHLDLLHFSRRQWNDQLPNCRLQTLEKHFFGFERCDDVPSSKVPEFYLTYRETGNIGPLVPIIEHNREDVVTLAKILSLLHHCSDLKD</sequence>
<keyword evidence="2" id="KW-0378">Hydrolase</keyword>
<feature type="domain" description="YprB ribonuclease H-like" evidence="1">
    <location>
        <begin position="146"/>
        <end position="310"/>
    </location>
</feature>
<organism evidence="2 3">
    <name type="scientific">Methanobacterium subterraneum</name>
    <dbReference type="NCBI Taxonomy" id="59277"/>
    <lineage>
        <taxon>Archaea</taxon>
        <taxon>Methanobacteriati</taxon>
        <taxon>Methanobacteriota</taxon>
        <taxon>Methanomada group</taxon>
        <taxon>Methanobacteria</taxon>
        <taxon>Methanobacteriales</taxon>
        <taxon>Methanobacteriaceae</taxon>
        <taxon>Methanobacterium</taxon>
    </lineage>
</organism>
<dbReference type="SUPFAM" id="SSF53098">
    <property type="entry name" value="Ribonuclease H-like"/>
    <property type="match status" value="1"/>
</dbReference>
<dbReference type="OrthoDB" id="211024at2157"/>
<dbReference type="InterPro" id="IPR038720">
    <property type="entry name" value="YprB_RNase_H-like_dom"/>
</dbReference>
<dbReference type="AlphaFoldDB" id="A0A2H4VEP8"/>
<reference evidence="2 3" key="1">
    <citation type="submission" date="2016-10" db="EMBL/GenBank/DDBJ databases">
        <title>Comparative genomics between deep and shallow subseafloor isolates.</title>
        <authorList>
            <person name="Ishii S."/>
            <person name="Miller J.R."/>
            <person name="Sutton G."/>
            <person name="Suzuki S."/>
            <person name="Methe B."/>
            <person name="Inagaki F."/>
            <person name="Imachi H."/>
        </authorList>
    </citation>
    <scope>NUCLEOTIDE SEQUENCE [LARGE SCALE GENOMIC DNA]</scope>
    <source>
        <strain evidence="2 3">MO-MB1</strain>
    </source>
</reference>
<keyword evidence="2" id="KW-0540">Nuclease</keyword>
<evidence type="ECO:0000313" key="2">
    <source>
        <dbReference type="EMBL" id="AUB56569.1"/>
    </source>
</evidence>
<dbReference type="InterPro" id="IPR036397">
    <property type="entry name" value="RNaseH_sf"/>
</dbReference>
<protein>
    <submittedName>
        <fullName evidence="2">Exonuclease</fullName>
    </submittedName>
</protein>
<gene>
    <name evidence="2" type="ORF">BK007_11480</name>
</gene>
<evidence type="ECO:0000259" key="1">
    <source>
        <dbReference type="Pfam" id="PF13482"/>
    </source>
</evidence>
<dbReference type="Gene3D" id="3.30.420.10">
    <property type="entry name" value="Ribonuclease H-like superfamily/Ribonuclease H"/>
    <property type="match status" value="1"/>
</dbReference>
<dbReference type="PANTHER" id="PTHR38462">
    <property type="entry name" value="EXONUCLEASE-LIKE PROTEIN"/>
    <property type="match status" value="1"/>
</dbReference>
<dbReference type="PANTHER" id="PTHR38462:SF1">
    <property type="entry name" value="YPRB RIBONUCLEASE H-LIKE DOMAIN-CONTAINING PROTEIN"/>
    <property type="match status" value="1"/>
</dbReference>
<dbReference type="GO" id="GO:0003676">
    <property type="term" value="F:nucleic acid binding"/>
    <property type="evidence" value="ECO:0007669"/>
    <property type="project" value="InterPro"/>
</dbReference>
<dbReference type="GeneID" id="35122235"/>
<name>A0A2H4VEP8_9EURY</name>
<accession>A0A2H4VEP8</accession>
<evidence type="ECO:0000313" key="3">
    <source>
        <dbReference type="Proteomes" id="UP000232806"/>
    </source>
</evidence>
<dbReference type="Pfam" id="PF13482">
    <property type="entry name" value="RNase_H_2"/>
    <property type="match status" value="1"/>
</dbReference>
<dbReference type="GO" id="GO:0004527">
    <property type="term" value="F:exonuclease activity"/>
    <property type="evidence" value="ECO:0007669"/>
    <property type="project" value="UniProtKB-KW"/>
</dbReference>
<dbReference type="EMBL" id="CP017766">
    <property type="protein sequence ID" value="AUB56569.1"/>
    <property type="molecule type" value="Genomic_DNA"/>
</dbReference>
<keyword evidence="2" id="KW-0269">Exonuclease</keyword>
<dbReference type="RefSeq" id="WP_100906551.1">
    <property type="nucleotide sequence ID" value="NZ_CP017766.1"/>
</dbReference>
<dbReference type="Proteomes" id="UP000232806">
    <property type="component" value="Chromosome"/>
</dbReference>
<proteinExistence type="predicted"/>